<comment type="similarity">
    <text evidence="2">Belongs to the binding-protein-dependent transport system permease family. FecCD subfamily.</text>
</comment>
<name>A0ABW2QTH3_9NEIS</name>
<evidence type="ECO:0000256" key="1">
    <source>
        <dbReference type="ARBA" id="ARBA00004651"/>
    </source>
</evidence>
<evidence type="ECO:0000256" key="2">
    <source>
        <dbReference type="ARBA" id="ARBA00007935"/>
    </source>
</evidence>
<dbReference type="CDD" id="cd06550">
    <property type="entry name" value="TM_ABC_iron-siderophores_like"/>
    <property type="match status" value="1"/>
</dbReference>
<evidence type="ECO:0000313" key="9">
    <source>
        <dbReference type="EMBL" id="MFC7419022.1"/>
    </source>
</evidence>
<feature type="transmembrane region" description="Helical" evidence="8">
    <location>
        <begin position="154"/>
        <end position="174"/>
    </location>
</feature>
<comment type="subcellular location">
    <subcellularLocation>
        <location evidence="1">Cell membrane</location>
        <topology evidence="1">Multi-pass membrane protein</topology>
    </subcellularLocation>
</comment>
<proteinExistence type="inferred from homology"/>
<keyword evidence="5 8" id="KW-0812">Transmembrane</keyword>
<keyword evidence="6 8" id="KW-1133">Transmembrane helix</keyword>
<feature type="transmembrane region" description="Helical" evidence="8">
    <location>
        <begin position="129"/>
        <end position="148"/>
    </location>
</feature>
<sequence length="366" mass="38271">MNTVISKHDQSLKPAIATESIWARRSMLIGKPNGAINFRLNLAGLRLAFILALACLLLGMMALKLGALSFSNAEVFAALKGEGSSRAMIVINQWRLPRVFMAIVIGAALGMSGAIFQSLVRNPLGSPDVIGFGTGAHTGALITIILLNGGYLEIATGAIIGGLLTALLVYLLAWRQGIHGFRLIIVGIAVSAMLAAFNTWLSITGSLEAAMSVALWAAGSLNGMSWAKGLPAAAFCLSCMLLALLLGRRMQLLEMGDDSASALGVPAERTRLQLMALGVALIAAATAATGPIAFIALVAPQIVKRIGSNNAASLYLSALMGALLLLLADVAAQHLFFPQQFPVGIITVSIGGVYLIWLLLCEAKRI</sequence>
<feature type="transmembrane region" description="Helical" evidence="8">
    <location>
        <begin position="47"/>
        <end position="70"/>
    </location>
</feature>
<dbReference type="InterPro" id="IPR037294">
    <property type="entry name" value="ABC_BtuC-like"/>
</dbReference>
<reference evidence="10" key="1">
    <citation type="journal article" date="2019" name="Int. J. Syst. Evol. Microbiol.">
        <title>The Global Catalogue of Microorganisms (GCM) 10K type strain sequencing project: providing services to taxonomists for standard genome sequencing and annotation.</title>
        <authorList>
            <consortium name="The Broad Institute Genomics Platform"/>
            <consortium name="The Broad Institute Genome Sequencing Center for Infectious Disease"/>
            <person name="Wu L."/>
            <person name="Ma J."/>
        </authorList>
    </citation>
    <scope>NUCLEOTIDE SEQUENCE [LARGE SCALE GENOMIC DNA]</scope>
    <source>
        <strain evidence="10">CCUG 62945</strain>
    </source>
</reference>
<keyword evidence="4" id="KW-1003">Cell membrane</keyword>
<dbReference type="Pfam" id="PF01032">
    <property type="entry name" value="FecCD"/>
    <property type="match status" value="1"/>
</dbReference>
<keyword evidence="3" id="KW-0813">Transport</keyword>
<dbReference type="EMBL" id="JBHTBQ010000006">
    <property type="protein sequence ID" value="MFC7419022.1"/>
    <property type="molecule type" value="Genomic_DNA"/>
</dbReference>
<feature type="transmembrane region" description="Helical" evidence="8">
    <location>
        <begin position="99"/>
        <end position="117"/>
    </location>
</feature>
<feature type="transmembrane region" description="Helical" evidence="8">
    <location>
        <begin position="234"/>
        <end position="252"/>
    </location>
</feature>
<evidence type="ECO:0000256" key="6">
    <source>
        <dbReference type="ARBA" id="ARBA00022989"/>
    </source>
</evidence>
<evidence type="ECO:0000256" key="8">
    <source>
        <dbReference type="SAM" id="Phobius"/>
    </source>
</evidence>
<feature type="transmembrane region" description="Helical" evidence="8">
    <location>
        <begin position="181"/>
        <end position="203"/>
    </location>
</feature>
<keyword evidence="7 8" id="KW-0472">Membrane</keyword>
<dbReference type="Gene3D" id="1.10.3470.10">
    <property type="entry name" value="ABC transporter involved in vitamin B12 uptake, BtuC"/>
    <property type="match status" value="1"/>
</dbReference>
<dbReference type="InterPro" id="IPR000522">
    <property type="entry name" value="ABC_transptr_permease_BtuC"/>
</dbReference>
<feature type="transmembrane region" description="Helical" evidence="8">
    <location>
        <begin position="311"/>
        <end position="335"/>
    </location>
</feature>
<evidence type="ECO:0000256" key="3">
    <source>
        <dbReference type="ARBA" id="ARBA00022448"/>
    </source>
</evidence>
<evidence type="ECO:0000256" key="5">
    <source>
        <dbReference type="ARBA" id="ARBA00022692"/>
    </source>
</evidence>
<protein>
    <submittedName>
        <fullName evidence="9">Iron-enterobactin ABC transporter permease</fullName>
    </submittedName>
</protein>
<comment type="caution">
    <text evidence="9">The sequence shown here is derived from an EMBL/GenBank/DDBJ whole genome shotgun (WGS) entry which is preliminary data.</text>
</comment>
<evidence type="ECO:0000256" key="4">
    <source>
        <dbReference type="ARBA" id="ARBA00022475"/>
    </source>
</evidence>
<keyword evidence="10" id="KW-1185">Reference proteome</keyword>
<organism evidence="9 10">
    <name type="scientific">Iodobacter arcticus</name>
    <dbReference type="NCBI Taxonomy" id="590593"/>
    <lineage>
        <taxon>Bacteria</taxon>
        <taxon>Pseudomonadati</taxon>
        <taxon>Pseudomonadota</taxon>
        <taxon>Betaproteobacteria</taxon>
        <taxon>Neisseriales</taxon>
        <taxon>Chitinibacteraceae</taxon>
        <taxon>Iodobacter</taxon>
    </lineage>
</organism>
<accession>A0ABW2QTH3</accession>
<dbReference type="PANTHER" id="PTHR30472:SF24">
    <property type="entry name" value="FERRIC ENTEROBACTIN TRANSPORT SYSTEM PERMEASE PROTEIN FEPG"/>
    <property type="match status" value="1"/>
</dbReference>
<dbReference type="PANTHER" id="PTHR30472">
    <property type="entry name" value="FERRIC ENTEROBACTIN TRANSPORT SYSTEM PERMEASE PROTEIN"/>
    <property type="match status" value="1"/>
</dbReference>
<feature type="transmembrane region" description="Helical" evidence="8">
    <location>
        <begin position="341"/>
        <end position="360"/>
    </location>
</feature>
<dbReference type="NCBIfam" id="NF007759">
    <property type="entry name" value="PRK10440.1"/>
    <property type="match status" value="1"/>
</dbReference>
<evidence type="ECO:0000313" key="10">
    <source>
        <dbReference type="Proteomes" id="UP001596473"/>
    </source>
</evidence>
<feature type="transmembrane region" description="Helical" evidence="8">
    <location>
        <begin position="272"/>
        <end position="299"/>
    </location>
</feature>
<dbReference type="RefSeq" id="WP_380186245.1">
    <property type="nucleotide sequence ID" value="NZ_JBHTBQ010000006.1"/>
</dbReference>
<dbReference type="SUPFAM" id="SSF81345">
    <property type="entry name" value="ABC transporter involved in vitamin B12 uptake, BtuC"/>
    <property type="match status" value="1"/>
</dbReference>
<gene>
    <name evidence="9" type="primary">fepG</name>
    <name evidence="9" type="ORF">ACFQNF_03935</name>
</gene>
<dbReference type="Proteomes" id="UP001596473">
    <property type="component" value="Unassembled WGS sequence"/>
</dbReference>
<evidence type="ECO:0000256" key="7">
    <source>
        <dbReference type="ARBA" id="ARBA00023136"/>
    </source>
</evidence>